<dbReference type="AlphaFoldDB" id="A0A516Q180"/>
<dbReference type="Pfam" id="PF14230">
    <property type="entry name" value="DUF4333"/>
    <property type="match status" value="1"/>
</dbReference>
<feature type="domain" description="DUF4333" evidence="2">
    <location>
        <begin position="19"/>
        <end position="88"/>
    </location>
</feature>
<dbReference type="RefSeq" id="WP_143987119.1">
    <property type="nucleotide sequence ID" value="NZ_CP041692.1"/>
</dbReference>
<protein>
    <submittedName>
        <fullName evidence="3">DUF4333 domain-containing protein</fullName>
    </submittedName>
</protein>
<dbReference type="EMBL" id="CP041692">
    <property type="protein sequence ID" value="QDP97158.1"/>
    <property type="molecule type" value="Genomic_DNA"/>
</dbReference>
<organism evidence="3 4">
    <name type="scientific">Microlunatus elymi</name>
    <dbReference type="NCBI Taxonomy" id="2596828"/>
    <lineage>
        <taxon>Bacteria</taxon>
        <taxon>Bacillati</taxon>
        <taxon>Actinomycetota</taxon>
        <taxon>Actinomycetes</taxon>
        <taxon>Propionibacteriales</taxon>
        <taxon>Propionibacteriaceae</taxon>
        <taxon>Microlunatus</taxon>
    </lineage>
</organism>
<dbReference type="Proteomes" id="UP000319263">
    <property type="component" value="Chromosome"/>
</dbReference>
<proteinExistence type="predicted"/>
<evidence type="ECO:0000313" key="3">
    <source>
        <dbReference type="EMBL" id="QDP97158.1"/>
    </source>
</evidence>
<name>A0A516Q180_9ACTN</name>
<dbReference type="OrthoDB" id="3568721at2"/>
<dbReference type="KEGG" id="mik:FOE78_15585"/>
<evidence type="ECO:0000256" key="1">
    <source>
        <dbReference type="SAM" id="SignalP"/>
    </source>
</evidence>
<dbReference type="InterPro" id="IPR025637">
    <property type="entry name" value="DUF4333"/>
</dbReference>
<feature type="chain" id="PRO_5039116363" evidence="1">
    <location>
        <begin position="23"/>
        <end position="102"/>
    </location>
</feature>
<sequence>MKKILVTIAGAGLAAATLLLSACGTLTVSQADVENQISTQLQKQVGQKPDDVTCPGDLQGKVGTTMRCTLTAGDSKYGVNVKVTSVEGNKVLFNIKVDDQAS</sequence>
<feature type="signal peptide" evidence="1">
    <location>
        <begin position="1"/>
        <end position="22"/>
    </location>
</feature>
<keyword evidence="4" id="KW-1185">Reference proteome</keyword>
<reference evidence="3 4" key="1">
    <citation type="submission" date="2019-07" db="EMBL/GenBank/DDBJ databases">
        <title>Microlunatus dokdonensis sp. nov. isolated from the rhizospheric soil of the wild plant Elymus tsukushiensis.</title>
        <authorList>
            <person name="Ghim S.-Y."/>
            <person name="Hwang Y.-J."/>
            <person name="Son J.-S."/>
            <person name="Shin J.-H."/>
        </authorList>
    </citation>
    <scope>NUCLEOTIDE SEQUENCE [LARGE SCALE GENOMIC DNA]</scope>
    <source>
        <strain evidence="3 4">KUDC0627</strain>
    </source>
</reference>
<dbReference type="PROSITE" id="PS51257">
    <property type="entry name" value="PROKAR_LIPOPROTEIN"/>
    <property type="match status" value="1"/>
</dbReference>
<evidence type="ECO:0000259" key="2">
    <source>
        <dbReference type="Pfam" id="PF14230"/>
    </source>
</evidence>
<evidence type="ECO:0000313" key="4">
    <source>
        <dbReference type="Proteomes" id="UP000319263"/>
    </source>
</evidence>
<gene>
    <name evidence="3" type="ORF">FOE78_15585</name>
</gene>
<accession>A0A516Q180</accession>
<keyword evidence="1" id="KW-0732">Signal</keyword>